<feature type="non-terminal residue" evidence="2">
    <location>
        <position position="314"/>
    </location>
</feature>
<feature type="compositionally biased region" description="Basic and acidic residues" evidence="1">
    <location>
        <begin position="278"/>
        <end position="289"/>
    </location>
</feature>
<feature type="region of interest" description="Disordered" evidence="1">
    <location>
        <begin position="265"/>
        <end position="298"/>
    </location>
</feature>
<dbReference type="PANTHER" id="PTHR10151:SF120">
    <property type="entry name" value="BIS(5'-ADENOSYL)-TRIPHOSPHATASE"/>
    <property type="match status" value="1"/>
</dbReference>
<sequence length="314" mass="34477">METLLIGLDAACESVLDPLVEEGRLPNLERLLDDGVSGPLESQIPPWTPSAWPSLYTGVNPGKHGVFSFLKFDGYDWDVVNATDVRERTLWEILDEHGKSSVVVNAPVTSPPPAVDGAIVPGYTAPEDPDCHPEGLLDEVREAIGDYRVYARDHEETSRGYVDAYRELIGMRGEAFRYLARTRDPDFGFVQFQQTDTVFHERPDDDEVVAAVYEAVDEQIGEILAECDPDTVIVASDHGIGEYEGYEFRMNDYLRERGYVETAKGGEGMPTWSTIADDSLKQGKQGKTDDDGDDGPSAAERALALGASVGLTSQ</sequence>
<reference evidence="2 3" key="1">
    <citation type="journal article" date="2019" name="Int. J. Syst. Evol. Microbiol.">
        <title>The Global Catalogue of Microorganisms (GCM) 10K type strain sequencing project: providing services to taxonomists for standard genome sequencing and annotation.</title>
        <authorList>
            <consortium name="The Broad Institute Genomics Platform"/>
            <consortium name="The Broad Institute Genome Sequencing Center for Infectious Disease"/>
            <person name="Wu L."/>
            <person name="Ma J."/>
        </authorList>
    </citation>
    <scope>NUCLEOTIDE SEQUENCE [LARGE SCALE GENOMIC DNA]</scope>
    <source>
        <strain evidence="2 3">NBRC 111368</strain>
    </source>
</reference>
<organism evidence="2 3">
    <name type="scientific">Halobium palmae</name>
    <dbReference type="NCBI Taxonomy" id="1776492"/>
    <lineage>
        <taxon>Archaea</taxon>
        <taxon>Methanobacteriati</taxon>
        <taxon>Methanobacteriota</taxon>
        <taxon>Stenosarchaea group</taxon>
        <taxon>Halobacteria</taxon>
        <taxon>Halobacteriales</taxon>
        <taxon>Haloferacaceae</taxon>
        <taxon>Halobium</taxon>
    </lineage>
</organism>
<evidence type="ECO:0000256" key="1">
    <source>
        <dbReference type="SAM" id="MobiDB-lite"/>
    </source>
</evidence>
<gene>
    <name evidence="2" type="ORF">ACFQE1_07270</name>
</gene>
<dbReference type="PANTHER" id="PTHR10151">
    <property type="entry name" value="ECTONUCLEOTIDE PYROPHOSPHATASE/PHOSPHODIESTERASE"/>
    <property type="match status" value="1"/>
</dbReference>
<proteinExistence type="predicted"/>
<protein>
    <submittedName>
        <fullName evidence="2">Alkaline phosphatase family protein</fullName>
    </submittedName>
</protein>
<comment type="caution">
    <text evidence="2">The sequence shown here is derived from an EMBL/GenBank/DDBJ whole genome shotgun (WGS) entry which is preliminary data.</text>
</comment>
<keyword evidence="3" id="KW-1185">Reference proteome</keyword>
<name>A0ABD5RZI5_9EURY</name>
<dbReference type="InterPro" id="IPR017850">
    <property type="entry name" value="Alkaline_phosphatase_core_sf"/>
</dbReference>
<dbReference type="Gene3D" id="3.40.720.10">
    <property type="entry name" value="Alkaline Phosphatase, subunit A"/>
    <property type="match status" value="1"/>
</dbReference>
<dbReference type="Pfam" id="PF01663">
    <property type="entry name" value="Phosphodiest"/>
    <property type="match status" value="1"/>
</dbReference>
<evidence type="ECO:0000313" key="2">
    <source>
        <dbReference type="EMBL" id="MFC6724177.1"/>
    </source>
</evidence>
<dbReference type="InterPro" id="IPR002591">
    <property type="entry name" value="Phosphodiest/P_Trfase"/>
</dbReference>
<accession>A0ABD5RZI5</accession>
<dbReference type="AlphaFoldDB" id="A0ABD5RZI5"/>
<dbReference type="GO" id="GO:0016787">
    <property type="term" value="F:hydrolase activity"/>
    <property type="evidence" value="ECO:0007669"/>
    <property type="project" value="UniProtKB-ARBA"/>
</dbReference>
<evidence type="ECO:0000313" key="3">
    <source>
        <dbReference type="Proteomes" id="UP001596328"/>
    </source>
</evidence>
<dbReference type="Proteomes" id="UP001596328">
    <property type="component" value="Unassembled WGS sequence"/>
</dbReference>
<dbReference type="EMBL" id="JBHSWU010000116">
    <property type="protein sequence ID" value="MFC6724177.1"/>
    <property type="molecule type" value="Genomic_DNA"/>
</dbReference>
<dbReference type="SUPFAM" id="SSF53649">
    <property type="entry name" value="Alkaline phosphatase-like"/>
    <property type="match status" value="1"/>
</dbReference>